<name>A0A414ML59_9BACE</name>
<gene>
    <name evidence="1" type="ORF">DW701_02110</name>
</gene>
<dbReference type="Proteomes" id="UP000283538">
    <property type="component" value="Unassembled WGS sequence"/>
</dbReference>
<dbReference type="AlphaFoldDB" id="A0A414ML59"/>
<sequence>MSSLVKNKLYADYFKYPTLVFKIPMLGTWNTKEWYLKYQRLVLRIPTFGTQYTKGWHSNGTCRVLFYSLL</sequence>
<evidence type="ECO:0000313" key="1">
    <source>
        <dbReference type="EMBL" id="RHF13023.1"/>
    </source>
</evidence>
<protein>
    <submittedName>
        <fullName evidence="1">Uncharacterized protein</fullName>
    </submittedName>
</protein>
<comment type="caution">
    <text evidence="1">The sequence shown here is derived from an EMBL/GenBank/DDBJ whole genome shotgun (WGS) entry which is preliminary data.</text>
</comment>
<dbReference type="EMBL" id="QSLA01000001">
    <property type="protein sequence ID" value="RHF13023.1"/>
    <property type="molecule type" value="Genomic_DNA"/>
</dbReference>
<reference evidence="1 2" key="1">
    <citation type="submission" date="2018-08" db="EMBL/GenBank/DDBJ databases">
        <title>A genome reference for cultivated species of the human gut microbiota.</title>
        <authorList>
            <person name="Zou Y."/>
            <person name="Xue W."/>
            <person name="Luo G."/>
        </authorList>
    </citation>
    <scope>NUCLEOTIDE SEQUENCE [LARGE SCALE GENOMIC DNA]</scope>
    <source>
        <strain evidence="1 2">AM26-26AC</strain>
    </source>
</reference>
<proteinExistence type="predicted"/>
<organism evidence="1 2">
    <name type="scientific">Bacteroides eggerthii</name>
    <dbReference type="NCBI Taxonomy" id="28111"/>
    <lineage>
        <taxon>Bacteria</taxon>
        <taxon>Pseudomonadati</taxon>
        <taxon>Bacteroidota</taxon>
        <taxon>Bacteroidia</taxon>
        <taxon>Bacteroidales</taxon>
        <taxon>Bacteroidaceae</taxon>
        <taxon>Bacteroides</taxon>
    </lineage>
</organism>
<evidence type="ECO:0000313" key="2">
    <source>
        <dbReference type="Proteomes" id="UP000283538"/>
    </source>
</evidence>
<accession>A0A414ML59</accession>